<dbReference type="InterPro" id="IPR042266">
    <property type="entry name" value="PPPDE_sf"/>
</dbReference>
<dbReference type="PANTHER" id="PTHR12378:SF7">
    <property type="entry name" value="DESUMOYLATING ISOPEPTIDASE 1"/>
    <property type="match status" value="1"/>
</dbReference>
<dbReference type="InterPro" id="IPR008580">
    <property type="entry name" value="PPPDE_dom"/>
</dbReference>
<keyword evidence="3" id="KW-0378">Hydrolase</keyword>
<organism evidence="5 6">
    <name type="scientific">Sphagnum jensenii</name>
    <dbReference type="NCBI Taxonomy" id="128206"/>
    <lineage>
        <taxon>Eukaryota</taxon>
        <taxon>Viridiplantae</taxon>
        <taxon>Streptophyta</taxon>
        <taxon>Embryophyta</taxon>
        <taxon>Bryophyta</taxon>
        <taxon>Sphagnophytina</taxon>
        <taxon>Sphagnopsida</taxon>
        <taxon>Sphagnales</taxon>
        <taxon>Sphagnaceae</taxon>
        <taxon>Sphagnum</taxon>
    </lineage>
</organism>
<accession>A0ABP0W818</accession>
<dbReference type="PROSITE" id="PS51858">
    <property type="entry name" value="PPPDE"/>
    <property type="match status" value="1"/>
</dbReference>
<dbReference type="PANTHER" id="PTHR12378">
    <property type="entry name" value="DESUMOYLATING ISOPEPTIDASE"/>
    <property type="match status" value="1"/>
</dbReference>
<evidence type="ECO:0000259" key="4">
    <source>
        <dbReference type="PROSITE" id="PS51858"/>
    </source>
</evidence>
<sequence>MMMMMICALPRVGHRAAVCMIRVEWICVRRMEGVKVELYVYDLSQGMARQLSLQFLGKAIDGVWHTGVGVYGKEYFFGGGIQSVPLGRSPYGVPVQVIDLGYTEVPKDYFEEYLDEIRPRFTHETYNIVHHNCNNFSDEVSQFLVGSGIPQHILHLPAEVLNSPMGAMLRPMLENLESTLRVGAAPSVPRENVGQSPATPNFANIQLPSALPTPSRATTSAVTGQLSSSGLFPHPSIPSGIIARPPSEASAIMGPATKKSVAPPSQDALNNARAQVQEEITREFASIMASGSLRASEAAALAARRVLQRHGIRGSATSSQA</sequence>
<reference evidence="5" key="1">
    <citation type="submission" date="2024-02" db="EMBL/GenBank/DDBJ databases">
        <authorList>
            <consortium name="ELIXIR-Norway"/>
            <consortium name="Elixir Norway"/>
        </authorList>
    </citation>
    <scope>NUCLEOTIDE SEQUENCE</scope>
</reference>
<evidence type="ECO:0000256" key="1">
    <source>
        <dbReference type="ARBA" id="ARBA00008140"/>
    </source>
</evidence>
<name>A0ABP0W818_9BRYO</name>
<dbReference type="SMART" id="SM01179">
    <property type="entry name" value="DUF862"/>
    <property type="match status" value="1"/>
</dbReference>
<evidence type="ECO:0000256" key="2">
    <source>
        <dbReference type="ARBA" id="ARBA00022670"/>
    </source>
</evidence>
<evidence type="ECO:0000313" key="6">
    <source>
        <dbReference type="Proteomes" id="UP001497444"/>
    </source>
</evidence>
<evidence type="ECO:0000256" key="3">
    <source>
        <dbReference type="ARBA" id="ARBA00022801"/>
    </source>
</evidence>
<comment type="similarity">
    <text evidence="1">Belongs to the DeSI family.</text>
</comment>
<protein>
    <recommendedName>
        <fullName evidence="4">PPPDE domain-containing protein</fullName>
    </recommendedName>
</protein>
<dbReference type="Pfam" id="PF05903">
    <property type="entry name" value="Peptidase_C97"/>
    <property type="match status" value="1"/>
</dbReference>
<dbReference type="Gene3D" id="3.90.1720.30">
    <property type="entry name" value="PPPDE domains"/>
    <property type="match status" value="1"/>
</dbReference>
<dbReference type="EMBL" id="OZ020110">
    <property type="protein sequence ID" value="CAK9262958.1"/>
    <property type="molecule type" value="Genomic_DNA"/>
</dbReference>
<feature type="domain" description="PPPDE" evidence="4">
    <location>
        <begin position="34"/>
        <end position="174"/>
    </location>
</feature>
<proteinExistence type="inferred from homology"/>
<keyword evidence="2" id="KW-0645">Protease</keyword>
<evidence type="ECO:0000313" key="5">
    <source>
        <dbReference type="EMBL" id="CAK9262958.1"/>
    </source>
</evidence>
<dbReference type="Proteomes" id="UP001497444">
    <property type="component" value="Chromosome 15"/>
</dbReference>
<gene>
    <name evidence="5" type="ORF">CSSPJE1EN1_LOCUS8436</name>
</gene>
<keyword evidence="6" id="KW-1185">Reference proteome</keyword>